<dbReference type="PANTHER" id="PTHR33877:SF1">
    <property type="entry name" value="TYPE IV METHYL-DIRECTED RESTRICTION ENZYME ECOKMCRA"/>
    <property type="match status" value="1"/>
</dbReference>
<accession>A0ABX2KIT3</accession>
<comment type="caution">
    <text evidence="2">The sequence shown here is derived from an EMBL/GenBank/DDBJ whole genome shotgun (WGS) entry which is preliminary data.</text>
</comment>
<evidence type="ECO:0000259" key="1">
    <source>
        <dbReference type="SMART" id="SM00507"/>
    </source>
</evidence>
<keyword evidence="3" id="KW-1185">Reference proteome</keyword>
<gene>
    <name evidence="2" type="ORF">GBZ48_30205</name>
</gene>
<dbReference type="RefSeq" id="WP_174474396.1">
    <property type="nucleotide sequence ID" value="NZ_JAGINN010000005.1"/>
</dbReference>
<dbReference type="SMART" id="SM00507">
    <property type="entry name" value="HNHc"/>
    <property type="match status" value="2"/>
</dbReference>
<dbReference type="Proteomes" id="UP000605086">
    <property type="component" value="Unassembled WGS sequence"/>
</dbReference>
<reference evidence="2 3" key="1">
    <citation type="submission" date="2019-10" db="EMBL/GenBank/DDBJ databases">
        <title>Genome sequence of Azospirillum melinis.</title>
        <authorList>
            <person name="Ambrosini A."/>
            <person name="Sant'Anna F.H."/>
            <person name="Cassan F.D."/>
            <person name="Souza E.M."/>
            <person name="Passaglia L.M.P."/>
        </authorList>
    </citation>
    <scope>NUCLEOTIDE SEQUENCE [LARGE SCALE GENOMIC DNA]</scope>
    <source>
        <strain evidence="2 3">TMCY0552</strain>
    </source>
</reference>
<dbReference type="EMBL" id="WHOS01000065">
    <property type="protein sequence ID" value="NUB03497.1"/>
    <property type="molecule type" value="Genomic_DNA"/>
</dbReference>
<evidence type="ECO:0000313" key="2">
    <source>
        <dbReference type="EMBL" id="NUB03497.1"/>
    </source>
</evidence>
<dbReference type="Pfam" id="PF01844">
    <property type="entry name" value="HNH"/>
    <property type="match status" value="2"/>
</dbReference>
<name>A0ABX2KIT3_9PROT</name>
<dbReference type="InterPro" id="IPR052892">
    <property type="entry name" value="NA-targeting_endonuclease"/>
</dbReference>
<sequence length="251" mass="27991">MNFDWSDLISAINALQDTPPTPGIDDAELQAQFRVQSALRKALLCVPNDRLKADQYPQYLRRVLGKPPSPDIIRLVEKAQRGGKVSDDLYRELEIRQNCRCACCGIVLSKNARPQVDHIHPVAFGGESAPGNYQLLCSKCNLGKKASLHWVMAAPFFSTREIKSTSVSARYCILAKYQGKCAADGCTSTARDEELFVDQIIPSQEGGRPIFDNLQVLCRHHHDQEINRLQIKASRAVSAATKYRGAKKFSF</sequence>
<dbReference type="PANTHER" id="PTHR33877">
    <property type="entry name" value="SLL1193 PROTEIN"/>
    <property type="match status" value="1"/>
</dbReference>
<dbReference type="InterPro" id="IPR002711">
    <property type="entry name" value="HNH"/>
</dbReference>
<dbReference type="InterPro" id="IPR003615">
    <property type="entry name" value="HNH_nuc"/>
</dbReference>
<protein>
    <recommendedName>
        <fullName evidence="1">HNH nuclease domain-containing protein</fullName>
    </recommendedName>
</protein>
<proteinExistence type="predicted"/>
<dbReference type="CDD" id="cd00085">
    <property type="entry name" value="HNHc"/>
    <property type="match status" value="2"/>
</dbReference>
<feature type="domain" description="HNH nuclease" evidence="1">
    <location>
        <begin position="169"/>
        <end position="223"/>
    </location>
</feature>
<organism evidence="2 3">
    <name type="scientific">Azospirillum melinis</name>
    <dbReference type="NCBI Taxonomy" id="328839"/>
    <lineage>
        <taxon>Bacteria</taxon>
        <taxon>Pseudomonadati</taxon>
        <taxon>Pseudomonadota</taxon>
        <taxon>Alphaproteobacteria</taxon>
        <taxon>Rhodospirillales</taxon>
        <taxon>Azospirillaceae</taxon>
        <taxon>Azospirillum</taxon>
    </lineage>
</organism>
<feature type="domain" description="HNH nuclease" evidence="1">
    <location>
        <begin position="88"/>
        <end position="142"/>
    </location>
</feature>
<evidence type="ECO:0000313" key="3">
    <source>
        <dbReference type="Proteomes" id="UP000605086"/>
    </source>
</evidence>
<dbReference type="Gene3D" id="1.10.30.50">
    <property type="match status" value="2"/>
</dbReference>